<evidence type="ECO:0000256" key="4">
    <source>
        <dbReference type="SAM" id="Phobius"/>
    </source>
</evidence>
<gene>
    <name evidence="8" type="primary">LOC108873901</name>
</gene>
<evidence type="ECO:0000313" key="8">
    <source>
        <dbReference type="RefSeq" id="XP_018517766.1"/>
    </source>
</evidence>
<dbReference type="GeneID" id="108873901"/>
<dbReference type="SMART" id="SM00409">
    <property type="entry name" value="IG"/>
    <property type="match status" value="1"/>
</dbReference>
<keyword evidence="5" id="KW-0732">Signal</keyword>
<dbReference type="GO" id="GO:0050852">
    <property type="term" value="P:T cell receptor signaling pathway"/>
    <property type="evidence" value="ECO:0007669"/>
    <property type="project" value="TreeGrafter"/>
</dbReference>
<dbReference type="Pfam" id="PF22705">
    <property type="entry name" value="C2-set_3"/>
    <property type="match status" value="1"/>
</dbReference>
<dbReference type="Gene3D" id="2.60.40.10">
    <property type="entry name" value="Immunoglobulins"/>
    <property type="match status" value="2"/>
</dbReference>
<dbReference type="InterPro" id="IPR053896">
    <property type="entry name" value="BTN3A2-like_Ig-C"/>
</dbReference>
<evidence type="ECO:0000313" key="7">
    <source>
        <dbReference type="Proteomes" id="UP000694890"/>
    </source>
</evidence>
<dbReference type="InterPro" id="IPR003599">
    <property type="entry name" value="Ig_sub"/>
</dbReference>
<feature type="transmembrane region" description="Helical" evidence="4">
    <location>
        <begin position="253"/>
        <end position="281"/>
    </location>
</feature>
<dbReference type="GO" id="GO:0005102">
    <property type="term" value="F:signaling receptor binding"/>
    <property type="evidence" value="ECO:0007669"/>
    <property type="project" value="TreeGrafter"/>
</dbReference>
<proteinExistence type="predicted"/>
<name>A0AAJ7PCL5_LATCA</name>
<dbReference type="InterPro" id="IPR013783">
    <property type="entry name" value="Ig-like_fold"/>
</dbReference>
<evidence type="ECO:0000256" key="5">
    <source>
        <dbReference type="SAM" id="SignalP"/>
    </source>
</evidence>
<feature type="chain" id="PRO_5042542368" evidence="5">
    <location>
        <begin position="24"/>
        <end position="311"/>
    </location>
</feature>
<dbReference type="AlphaFoldDB" id="A0AAJ7PCL5"/>
<dbReference type="Proteomes" id="UP000694890">
    <property type="component" value="Unplaced"/>
</dbReference>
<keyword evidence="4" id="KW-0812">Transmembrane</keyword>
<dbReference type="GO" id="GO:0009897">
    <property type="term" value="C:external side of plasma membrane"/>
    <property type="evidence" value="ECO:0007669"/>
    <property type="project" value="TreeGrafter"/>
</dbReference>
<dbReference type="PANTHER" id="PTHR24100">
    <property type="entry name" value="BUTYROPHILIN"/>
    <property type="match status" value="1"/>
</dbReference>
<feature type="domain" description="Ig-like" evidence="6">
    <location>
        <begin position="153"/>
        <end position="238"/>
    </location>
</feature>
<dbReference type="KEGG" id="lcf:108873901"/>
<reference evidence="8" key="1">
    <citation type="submission" date="2025-08" db="UniProtKB">
        <authorList>
            <consortium name="RefSeq"/>
        </authorList>
    </citation>
    <scope>IDENTIFICATION</scope>
    <source>
        <tissue evidence="8">Brain</tissue>
    </source>
</reference>
<organism evidence="7 8">
    <name type="scientific">Lates calcarifer</name>
    <name type="common">Barramundi</name>
    <name type="synonym">Holocentrus calcarifer</name>
    <dbReference type="NCBI Taxonomy" id="8187"/>
    <lineage>
        <taxon>Eukaryota</taxon>
        <taxon>Metazoa</taxon>
        <taxon>Chordata</taxon>
        <taxon>Craniata</taxon>
        <taxon>Vertebrata</taxon>
        <taxon>Euteleostomi</taxon>
        <taxon>Actinopterygii</taxon>
        <taxon>Neopterygii</taxon>
        <taxon>Teleostei</taxon>
        <taxon>Neoteleostei</taxon>
        <taxon>Acanthomorphata</taxon>
        <taxon>Carangaria</taxon>
        <taxon>Carangaria incertae sedis</taxon>
        <taxon>Centropomidae</taxon>
        <taxon>Lates</taxon>
    </lineage>
</organism>
<dbReference type="PANTHER" id="PTHR24100:SF151">
    <property type="entry name" value="ICOS LIGAND"/>
    <property type="match status" value="1"/>
</dbReference>
<dbReference type="GO" id="GO:0001817">
    <property type="term" value="P:regulation of cytokine production"/>
    <property type="evidence" value="ECO:0007669"/>
    <property type="project" value="TreeGrafter"/>
</dbReference>
<dbReference type="InterPro" id="IPR050504">
    <property type="entry name" value="IgSF_BTN/MOG"/>
</dbReference>
<feature type="domain" description="Ig-like" evidence="6">
    <location>
        <begin position="7"/>
        <end position="119"/>
    </location>
</feature>
<evidence type="ECO:0000256" key="3">
    <source>
        <dbReference type="ARBA" id="ARBA00023319"/>
    </source>
</evidence>
<keyword evidence="4" id="KW-1133">Transmembrane helix</keyword>
<accession>A0AAJ7PCL5</accession>
<evidence type="ECO:0000259" key="6">
    <source>
        <dbReference type="PROSITE" id="PS50835"/>
    </source>
</evidence>
<evidence type="ECO:0000256" key="1">
    <source>
        <dbReference type="ARBA" id="ARBA00004370"/>
    </source>
</evidence>
<evidence type="ECO:0000256" key="2">
    <source>
        <dbReference type="ARBA" id="ARBA00023136"/>
    </source>
</evidence>
<dbReference type="InterPro" id="IPR007110">
    <property type="entry name" value="Ig-like_dom"/>
</dbReference>
<comment type="subcellular location">
    <subcellularLocation>
        <location evidence="1">Membrane</location>
    </subcellularLocation>
</comment>
<protein>
    <submittedName>
        <fullName evidence="8">Butyrophilin subfamily 1 member A1</fullName>
    </submittedName>
</protein>
<sequence>MFWTAAPLLVFICLLVFTGTTYGHEHGPGVVRVVEGNDAILPCSLSTKEDIVQKLFDWKKDGQKEVFLYDAGSHYNNGRPGQDEQFKGRVSHFQEQLKYGNASIIIRDTKIEDRGNYTCAFPRLKPEEKIFNIELIVERTFKNRNISGAAPRPHLKILNASEDGVVLQCEVLRASPKPKVEWQSSDGSILPAEEPHVSERGGRYDVTLRTTVTKTTTNRFRCVATQENIGHVTDDDIYVPFSESTCGDSAHNWIPGILVGLIIGVVLTLGVEGLHLVLCGVPKFITRYIKKGAGPQMNGSYNRHSVTLNEC</sequence>
<keyword evidence="3" id="KW-0393">Immunoglobulin domain</keyword>
<feature type="signal peptide" evidence="5">
    <location>
        <begin position="1"/>
        <end position="23"/>
    </location>
</feature>
<dbReference type="RefSeq" id="XP_018517766.1">
    <property type="nucleotide sequence ID" value="XM_018662250.2"/>
</dbReference>
<dbReference type="InterPro" id="IPR013106">
    <property type="entry name" value="Ig_V-set"/>
</dbReference>
<dbReference type="SUPFAM" id="SSF48726">
    <property type="entry name" value="Immunoglobulin"/>
    <property type="match status" value="2"/>
</dbReference>
<dbReference type="PROSITE" id="PS50835">
    <property type="entry name" value="IG_LIKE"/>
    <property type="match status" value="2"/>
</dbReference>
<keyword evidence="2 4" id="KW-0472">Membrane</keyword>
<dbReference type="InterPro" id="IPR036179">
    <property type="entry name" value="Ig-like_dom_sf"/>
</dbReference>
<dbReference type="Pfam" id="PF07686">
    <property type="entry name" value="V-set"/>
    <property type="match status" value="1"/>
</dbReference>